<sequence length="71" mass="8173">MSNKTSLTTSTYRTTQLTTVDLSRIMTLTLHQASMDRMTVPRAEKTLAHSALTAHFQTDESVLLRKRRRHE</sequence>
<gene>
    <name evidence="1" type="ORF">ABUK86_24435</name>
</gene>
<proteinExistence type="predicted"/>
<accession>A0ABV2A0R2</accession>
<comment type="caution">
    <text evidence="1">The sequence shown here is derived from an EMBL/GenBank/DDBJ whole genome shotgun (WGS) entry which is preliminary data.</text>
</comment>
<keyword evidence="2" id="KW-1185">Reference proteome</keyword>
<reference evidence="1 2" key="1">
    <citation type="submission" date="2024-06" db="EMBL/GenBank/DDBJ databases">
        <authorList>
            <person name="Bataeva Y.V."/>
            <person name="Grigorian L.N."/>
            <person name="Solomentsev V.I."/>
        </authorList>
    </citation>
    <scope>NUCLEOTIDE SEQUENCE [LARGE SCALE GENOMIC DNA]</scope>
    <source>
        <strain evidence="2">SCPM-O-B-12605 (RCAM04882)</strain>
    </source>
</reference>
<dbReference type="EMBL" id="JBEQNB010000014">
    <property type="protein sequence ID" value="MES0836947.1"/>
    <property type="molecule type" value="Genomic_DNA"/>
</dbReference>
<organism evidence="1 2">
    <name type="scientific">Nocardiopsis tropica</name>
    <dbReference type="NCBI Taxonomy" id="109330"/>
    <lineage>
        <taxon>Bacteria</taxon>
        <taxon>Bacillati</taxon>
        <taxon>Actinomycetota</taxon>
        <taxon>Actinomycetes</taxon>
        <taxon>Streptosporangiales</taxon>
        <taxon>Nocardiopsidaceae</taxon>
        <taxon>Nocardiopsis</taxon>
    </lineage>
</organism>
<evidence type="ECO:0000313" key="2">
    <source>
        <dbReference type="Proteomes" id="UP001432401"/>
    </source>
</evidence>
<name>A0ABV2A0R2_9ACTN</name>
<protein>
    <recommendedName>
        <fullName evidence="3">FXSXX-COOH protein</fullName>
    </recommendedName>
</protein>
<evidence type="ECO:0008006" key="3">
    <source>
        <dbReference type="Google" id="ProtNLM"/>
    </source>
</evidence>
<dbReference type="RefSeq" id="WP_352985834.1">
    <property type="nucleotide sequence ID" value="NZ_JBEQNA010000013.1"/>
</dbReference>
<dbReference type="Proteomes" id="UP001432401">
    <property type="component" value="Unassembled WGS sequence"/>
</dbReference>
<evidence type="ECO:0000313" key="1">
    <source>
        <dbReference type="EMBL" id="MES0836947.1"/>
    </source>
</evidence>